<feature type="transmembrane region" description="Helical" evidence="7">
    <location>
        <begin position="110"/>
        <end position="133"/>
    </location>
</feature>
<evidence type="ECO:0000259" key="8">
    <source>
        <dbReference type="PROSITE" id="PS50850"/>
    </source>
</evidence>
<dbReference type="InterPro" id="IPR020846">
    <property type="entry name" value="MFS_dom"/>
</dbReference>
<dbReference type="GO" id="GO:0022857">
    <property type="term" value="F:transmembrane transporter activity"/>
    <property type="evidence" value="ECO:0007669"/>
    <property type="project" value="InterPro"/>
</dbReference>
<evidence type="ECO:0000256" key="6">
    <source>
        <dbReference type="ARBA" id="ARBA00037968"/>
    </source>
</evidence>
<dbReference type="CDD" id="cd17327">
    <property type="entry name" value="MFS_FEN2_like"/>
    <property type="match status" value="1"/>
</dbReference>
<proteinExistence type="inferred from homology"/>
<feature type="transmembrane region" description="Helical" evidence="7">
    <location>
        <begin position="139"/>
        <end position="159"/>
    </location>
</feature>
<keyword evidence="5 7" id="KW-0472">Membrane</keyword>
<keyword evidence="10" id="KW-1185">Reference proteome</keyword>
<protein>
    <recommendedName>
        <fullName evidence="8">Major facilitator superfamily (MFS) profile domain-containing protein</fullName>
    </recommendedName>
</protein>
<comment type="similarity">
    <text evidence="6">Belongs to the major facilitator superfamily. Allantoate permease family.</text>
</comment>
<evidence type="ECO:0000256" key="5">
    <source>
        <dbReference type="ARBA" id="ARBA00023136"/>
    </source>
</evidence>
<dbReference type="GeneID" id="30198975"/>
<feature type="transmembrane region" description="Helical" evidence="7">
    <location>
        <begin position="363"/>
        <end position="386"/>
    </location>
</feature>
<dbReference type="Pfam" id="PF07690">
    <property type="entry name" value="MFS_1"/>
    <property type="match status" value="1"/>
</dbReference>
<name>A0A1E3P521_WICAA</name>
<dbReference type="FunFam" id="1.20.1250.20:FF:000068">
    <property type="entry name" value="MFS general substrate transporter"/>
    <property type="match status" value="1"/>
</dbReference>
<evidence type="ECO:0000256" key="2">
    <source>
        <dbReference type="ARBA" id="ARBA00022448"/>
    </source>
</evidence>
<evidence type="ECO:0000256" key="1">
    <source>
        <dbReference type="ARBA" id="ARBA00004141"/>
    </source>
</evidence>
<feature type="transmembrane region" description="Helical" evidence="7">
    <location>
        <begin position="43"/>
        <end position="62"/>
    </location>
</feature>
<feature type="transmembrane region" description="Helical" evidence="7">
    <location>
        <begin position="203"/>
        <end position="225"/>
    </location>
</feature>
<keyword evidence="3 7" id="KW-0812">Transmembrane</keyword>
<dbReference type="PANTHER" id="PTHR43791">
    <property type="entry name" value="PERMEASE-RELATED"/>
    <property type="match status" value="1"/>
</dbReference>
<feature type="transmembrane region" description="Helical" evidence="7">
    <location>
        <begin position="82"/>
        <end position="103"/>
    </location>
</feature>
<keyword evidence="4 7" id="KW-1133">Transmembrane helix</keyword>
<dbReference type="EMBL" id="KV454210">
    <property type="protein sequence ID" value="ODQ60334.1"/>
    <property type="molecule type" value="Genomic_DNA"/>
</dbReference>
<dbReference type="InterPro" id="IPR011701">
    <property type="entry name" value="MFS"/>
</dbReference>
<feature type="transmembrane region" description="Helical" evidence="7">
    <location>
        <begin position="308"/>
        <end position="330"/>
    </location>
</feature>
<evidence type="ECO:0000313" key="9">
    <source>
        <dbReference type="EMBL" id="ODQ60334.1"/>
    </source>
</evidence>
<feature type="transmembrane region" description="Helical" evidence="7">
    <location>
        <begin position="171"/>
        <end position="191"/>
    </location>
</feature>
<reference evidence="9 10" key="1">
    <citation type="journal article" date="2016" name="Proc. Natl. Acad. Sci. U.S.A.">
        <title>Comparative genomics of biotechnologically important yeasts.</title>
        <authorList>
            <person name="Riley R."/>
            <person name="Haridas S."/>
            <person name="Wolfe K.H."/>
            <person name="Lopes M.R."/>
            <person name="Hittinger C.T."/>
            <person name="Goeker M."/>
            <person name="Salamov A.A."/>
            <person name="Wisecaver J.H."/>
            <person name="Long T.M."/>
            <person name="Calvey C.H."/>
            <person name="Aerts A.L."/>
            <person name="Barry K.W."/>
            <person name="Choi C."/>
            <person name="Clum A."/>
            <person name="Coughlan A.Y."/>
            <person name="Deshpande S."/>
            <person name="Douglass A.P."/>
            <person name="Hanson S.J."/>
            <person name="Klenk H.-P."/>
            <person name="LaButti K.M."/>
            <person name="Lapidus A."/>
            <person name="Lindquist E.A."/>
            <person name="Lipzen A.M."/>
            <person name="Meier-Kolthoff J.P."/>
            <person name="Ohm R.A."/>
            <person name="Otillar R.P."/>
            <person name="Pangilinan J.L."/>
            <person name="Peng Y."/>
            <person name="Rokas A."/>
            <person name="Rosa C.A."/>
            <person name="Scheuner C."/>
            <person name="Sibirny A.A."/>
            <person name="Slot J.C."/>
            <person name="Stielow J.B."/>
            <person name="Sun H."/>
            <person name="Kurtzman C.P."/>
            <person name="Blackwell M."/>
            <person name="Grigoriev I.V."/>
            <person name="Jeffries T.W."/>
        </authorList>
    </citation>
    <scope>NUCLEOTIDE SEQUENCE [LARGE SCALE GENOMIC DNA]</scope>
    <source>
        <strain evidence="10">ATCC 58044 / CBS 1984 / NCYC 433 / NRRL Y-366-8</strain>
    </source>
</reference>
<evidence type="ECO:0000313" key="10">
    <source>
        <dbReference type="Proteomes" id="UP000094112"/>
    </source>
</evidence>
<dbReference type="STRING" id="683960.A0A1E3P521"/>
<dbReference type="InterPro" id="IPR036259">
    <property type="entry name" value="MFS_trans_sf"/>
</dbReference>
<sequence>MTEVKSASENSFVNGNVKELGEFDDLSIDPVKEAKLVRKLDRFILPMFCVIYFLSFLDRSNIGNAKIVGLDDQLGLTQSQYSTAVSVFYATYICVEIPGVLLVKRLGPHRFITIALVCWSLVTIFTCFVRSYGTLVLTRLLLGLFEGSVFPSQSLYITMTYKRQEQAKRLGWLYVCSCASGAFGGLIATGITKIKPRGDFLSWSWLYVIEGCISLCAGVWVWFGLPDDPTKAKFLTEEEKHMMSIRAEQQRRYMGNQKFDKKEVIKAFIDPKVAISCLMQFSVDLVLYGFSTFLPSILKLQLGYDTMAAQYLSVPVYAVAAISVGSVSFISDRYNIKWPLILGLNTLGMIGYIILLTSKKGGVNYFATYLIAFPLYGSVGLSITWLNNNMAPHYRRATALGCNQTIGNLAGVVAGQIYRKSPYKLGNSFSLGCSVMGMICSVVMVKYLHYENSSKQKIMDGDKVDKKVERTGSDALDFKYVY</sequence>
<dbReference type="Gene3D" id="1.20.1250.20">
    <property type="entry name" value="MFS general substrate transporter like domains"/>
    <property type="match status" value="2"/>
</dbReference>
<evidence type="ECO:0000256" key="7">
    <source>
        <dbReference type="SAM" id="Phobius"/>
    </source>
</evidence>
<comment type="subcellular location">
    <subcellularLocation>
        <location evidence="1">Membrane</location>
        <topology evidence="1">Multi-pass membrane protein</topology>
    </subcellularLocation>
</comment>
<organism evidence="9 10">
    <name type="scientific">Wickerhamomyces anomalus (strain ATCC 58044 / CBS 1984 / NCYC 433 / NRRL Y-366-8)</name>
    <name type="common">Yeast</name>
    <name type="synonym">Hansenula anomala</name>
    <dbReference type="NCBI Taxonomy" id="683960"/>
    <lineage>
        <taxon>Eukaryota</taxon>
        <taxon>Fungi</taxon>
        <taxon>Dikarya</taxon>
        <taxon>Ascomycota</taxon>
        <taxon>Saccharomycotina</taxon>
        <taxon>Saccharomycetes</taxon>
        <taxon>Phaffomycetales</taxon>
        <taxon>Wickerhamomycetaceae</taxon>
        <taxon>Wickerhamomyces</taxon>
    </lineage>
</organism>
<dbReference type="GO" id="GO:0016020">
    <property type="term" value="C:membrane"/>
    <property type="evidence" value="ECO:0007669"/>
    <property type="project" value="UniProtKB-SubCell"/>
</dbReference>
<feature type="transmembrane region" description="Helical" evidence="7">
    <location>
        <begin position="429"/>
        <end position="449"/>
    </location>
</feature>
<dbReference type="PROSITE" id="PS50850">
    <property type="entry name" value="MFS"/>
    <property type="match status" value="1"/>
</dbReference>
<dbReference type="AlphaFoldDB" id="A0A1E3P521"/>
<feature type="transmembrane region" description="Helical" evidence="7">
    <location>
        <begin position="336"/>
        <end position="356"/>
    </location>
</feature>
<dbReference type="Proteomes" id="UP000094112">
    <property type="component" value="Unassembled WGS sequence"/>
</dbReference>
<gene>
    <name evidence="9" type="ORF">WICANDRAFT_30381</name>
</gene>
<dbReference type="RefSeq" id="XP_019039541.1">
    <property type="nucleotide sequence ID" value="XM_019181729.1"/>
</dbReference>
<feature type="domain" description="Major facilitator superfamily (MFS) profile" evidence="8">
    <location>
        <begin position="44"/>
        <end position="455"/>
    </location>
</feature>
<dbReference type="PANTHER" id="PTHR43791:SF24">
    <property type="entry name" value="NICOTINIC ACID PLASMA MEMBRANE TRANSPORTER"/>
    <property type="match status" value="1"/>
</dbReference>
<evidence type="ECO:0000256" key="4">
    <source>
        <dbReference type="ARBA" id="ARBA00022989"/>
    </source>
</evidence>
<dbReference type="OrthoDB" id="2985014at2759"/>
<dbReference type="FunFam" id="1.20.1250.20:FF:000018">
    <property type="entry name" value="MFS transporter permease"/>
    <property type="match status" value="1"/>
</dbReference>
<dbReference type="SUPFAM" id="SSF103473">
    <property type="entry name" value="MFS general substrate transporter"/>
    <property type="match status" value="1"/>
</dbReference>
<evidence type="ECO:0000256" key="3">
    <source>
        <dbReference type="ARBA" id="ARBA00022692"/>
    </source>
</evidence>
<keyword evidence="2" id="KW-0813">Transport</keyword>
<accession>A0A1E3P521</accession>